<keyword evidence="1" id="KW-1133">Transmembrane helix</keyword>
<dbReference type="EMBL" id="KV875095">
    <property type="protein sequence ID" value="OIW32283.1"/>
    <property type="molecule type" value="Genomic_DNA"/>
</dbReference>
<sequence length="147" mass="16792">MVILAASTMEPNVAVRQGSKQISIAGHVLKFAFQLQQAIRSLSQYLFLRAYFTASLVVYYVLFITQIFTFQSYLASRFVALKTASTLKSMLGAVWNSRRLKRLRKRIEFEFFAMILSPSGNNVFLLVFWPGWLLIAAAVWGLSIWAR</sequence>
<reference evidence="2 3" key="1">
    <citation type="submission" date="2016-10" db="EMBL/GenBank/DDBJ databases">
        <title>Draft genome sequence of Coniochaeta ligniaria NRRL30616, a lignocellulolytic fungus for bioabatement of inhibitors in plant biomass hydrolysates.</title>
        <authorList>
            <consortium name="DOE Joint Genome Institute"/>
            <person name="Jimenez D.J."/>
            <person name="Hector R.E."/>
            <person name="Riley R."/>
            <person name="Sun H."/>
            <person name="Grigoriev I.V."/>
            <person name="Van Elsas J.D."/>
            <person name="Nichols N.N."/>
        </authorList>
    </citation>
    <scope>NUCLEOTIDE SEQUENCE [LARGE SCALE GENOMIC DNA]</scope>
    <source>
        <strain evidence="2 3">NRRL 30616</strain>
    </source>
</reference>
<dbReference type="OrthoDB" id="4844401at2759"/>
<keyword evidence="3" id="KW-1185">Reference proteome</keyword>
<feature type="transmembrane region" description="Helical" evidence="1">
    <location>
        <begin position="46"/>
        <end position="68"/>
    </location>
</feature>
<protein>
    <submittedName>
        <fullName evidence="2">Uncharacterized protein</fullName>
    </submittedName>
</protein>
<gene>
    <name evidence="2" type="ORF">CONLIGDRAFT_264640</name>
</gene>
<dbReference type="InParanoid" id="A0A1J7IYP4"/>
<feature type="transmembrane region" description="Helical" evidence="1">
    <location>
        <begin position="123"/>
        <end position="146"/>
    </location>
</feature>
<keyword evidence="1" id="KW-0472">Membrane</keyword>
<dbReference type="Proteomes" id="UP000182658">
    <property type="component" value="Unassembled WGS sequence"/>
</dbReference>
<organism evidence="2 3">
    <name type="scientific">Coniochaeta ligniaria NRRL 30616</name>
    <dbReference type="NCBI Taxonomy" id="1408157"/>
    <lineage>
        <taxon>Eukaryota</taxon>
        <taxon>Fungi</taxon>
        <taxon>Dikarya</taxon>
        <taxon>Ascomycota</taxon>
        <taxon>Pezizomycotina</taxon>
        <taxon>Sordariomycetes</taxon>
        <taxon>Sordariomycetidae</taxon>
        <taxon>Coniochaetales</taxon>
        <taxon>Coniochaetaceae</taxon>
        <taxon>Coniochaeta</taxon>
    </lineage>
</organism>
<evidence type="ECO:0000256" key="1">
    <source>
        <dbReference type="SAM" id="Phobius"/>
    </source>
</evidence>
<name>A0A1J7IYP4_9PEZI</name>
<dbReference type="AlphaFoldDB" id="A0A1J7IYP4"/>
<evidence type="ECO:0000313" key="3">
    <source>
        <dbReference type="Proteomes" id="UP000182658"/>
    </source>
</evidence>
<keyword evidence="1" id="KW-0812">Transmembrane</keyword>
<accession>A0A1J7IYP4</accession>
<evidence type="ECO:0000313" key="2">
    <source>
        <dbReference type="EMBL" id="OIW32283.1"/>
    </source>
</evidence>
<proteinExistence type="predicted"/>